<dbReference type="Proteomes" id="UP000499080">
    <property type="component" value="Unassembled WGS sequence"/>
</dbReference>
<evidence type="ECO:0000313" key="2">
    <source>
        <dbReference type="Proteomes" id="UP000499080"/>
    </source>
</evidence>
<dbReference type="AlphaFoldDB" id="A0A4Y2ACK5"/>
<reference evidence="1 2" key="1">
    <citation type="journal article" date="2019" name="Sci. Rep.">
        <title>Orb-weaving spider Araneus ventricosus genome elucidates the spidroin gene catalogue.</title>
        <authorList>
            <person name="Kono N."/>
            <person name="Nakamura H."/>
            <person name="Ohtoshi R."/>
            <person name="Moran D.A.P."/>
            <person name="Shinohara A."/>
            <person name="Yoshida Y."/>
            <person name="Fujiwara M."/>
            <person name="Mori M."/>
            <person name="Tomita M."/>
            <person name="Arakawa K."/>
        </authorList>
    </citation>
    <scope>NUCLEOTIDE SEQUENCE [LARGE SCALE GENOMIC DNA]</scope>
</reference>
<name>A0A4Y2ACK5_ARAVE</name>
<organism evidence="1 2">
    <name type="scientific">Araneus ventricosus</name>
    <name type="common">Orbweaver spider</name>
    <name type="synonym">Epeira ventricosa</name>
    <dbReference type="NCBI Taxonomy" id="182803"/>
    <lineage>
        <taxon>Eukaryota</taxon>
        <taxon>Metazoa</taxon>
        <taxon>Ecdysozoa</taxon>
        <taxon>Arthropoda</taxon>
        <taxon>Chelicerata</taxon>
        <taxon>Arachnida</taxon>
        <taxon>Araneae</taxon>
        <taxon>Araneomorphae</taxon>
        <taxon>Entelegynae</taxon>
        <taxon>Araneoidea</taxon>
        <taxon>Araneidae</taxon>
        <taxon>Araneus</taxon>
    </lineage>
</organism>
<comment type="caution">
    <text evidence="1">The sequence shown here is derived from an EMBL/GenBank/DDBJ whole genome shotgun (WGS) entry which is preliminary data.</text>
</comment>
<evidence type="ECO:0000313" key="1">
    <source>
        <dbReference type="EMBL" id="GBL77552.1"/>
    </source>
</evidence>
<sequence length="86" mass="9505">MSSSTEAGVLIVITDHGPTPPEGGTYYHWWRVTRPPLLKYPPGKREPAYLSGGLSSVYSWCPPLGRTVKPDQKTWITSALPKHMGI</sequence>
<gene>
    <name evidence="1" type="ORF">AVEN_41923_1</name>
</gene>
<keyword evidence="2" id="KW-1185">Reference proteome</keyword>
<protein>
    <submittedName>
        <fullName evidence="1">Uncharacterized protein</fullName>
    </submittedName>
</protein>
<accession>A0A4Y2ACK5</accession>
<dbReference type="EMBL" id="BGPR01000012">
    <property type="protein sequence ID" value="GBL77552.1"/>
    <property type="molecule type" value="Genomic_DNA"/>
</dbReference>
<proteinExistence type="predicted"/>